<dbReference type="InterPro" id="IPR005225">
    <property type="entry name" value="Small_GTP-bd"/>
</dbReference>
<feature type="region of interest" description="Disordered" evidence="5">
    <location>
        <begin position="298"/>
        <end position="336"/>
    </location>
</feature>
<proteinExistence type="inferred from homology"/>
<keyword evidence="7" id="KW-1185">Reference proteome</keyword>
<dbReference type="GO" id="GO:0003924">
    <property type="term" value="F:GTPase activity"/>
    <property type="evidence" value="ECO:0000318"/>
    <property type="project" value="GO_Central"/>
</dbReference>
<dbReference type="InterPro" id="IPR027417">
    <property type="entry name" value="P-loop_NTPase"/>
</dbReference>
<dbReference type="AlphaFoldDB" id="F4NSL8"/>
<dbReference type="PROSITE" id="PS51419">
    <property type="entry name" value="RAB"/>
    <property type="match status" value="1"/>
</dbReference>
<dbReference type="PRINTS" id="PR00449">
    <property type="entry name" value="RASTRNSFRMNG"/>
</dbReference>
<dbReference type="GO" id="GO:0005525">
    <property type="term" value="F:GTP binding"/>
    <property type="evidence" value="ECO:0007669"/>
    <property type="project" value="UniProtKB-KW"/>
</dbReference>
<dbReference type="SMART" id="SM00173">
    <property type="entry name" value="RAS"/>
    <property type="match status" value="1"/>
</dbReference>
<gene>
    <name evidence="6" type="ORF">BATDEDRAFT_84979</name>
</gene>
<dbReference type="Pfam" id="PF00071">
    <property type="entry name" value="Ras"/>
    <property type="match status" value="1"/>
</dbReference>
<evidence type="ECO:0000256" key="2">
    <source>
        <dbReference type="ARBA" id="ARBA00022741"/>
    </source>
</evidence>
<dbReference type="GO" id="GO:0005794">
    <property type="term" value="C:Golgi apparatus"/>
    <property type="evidence" value="ECO:0000318"/>
    <property type="project" value="GO_Central"/>
</dbReference>
<evidence type="ECO:0000256" key="3">
    <source>
        <dbReference type="ARBA" id="ARBA00023134"/>
    </source>
</evidence>
<dbReference type="GO" id="GO:0006886">
    <property type="term" value="P:intracellular protein transport"/>
    <property type="evidence" value="ECO:0000318"/>
    <property type="project" value="GO_Central"/>
</dbReference>
<dbReference type="PROSITE" id="PS51420">
    <property type="entry name" value="RHO"/>
    <property type="match status" value="1"/>
</dbReference>
<evidence type="ECO:0000256" key="1">
    <source>
        <dbReference type="ARBA" id="ARBA00006270"/>
    </source>
</evidence>
<dbReference type="RefSeq" id="XP_006676097.1">
    <property type="nucleotide sequence ID" value="XM_006676034.1"/>
</dbReference>
<dbReference type="OrthoDB" id="1436450at2759"/>
<dbReference type="GO" id="GO:0042147">
    <property type="term" value="P:retrograde transport, endosome to Golgi"/>
    <property type="evidence" value="ECO:0000318"/>
    <property type="project" value="GO_Central"/>
</dbReference>
<dbReference type="GO" id="GO:0006890">
    <property type="term" value="P:retrograde vesicle-mediated transport, Golgi to endoplasmic reticulum"/>
    <property type="evidence" value="ECO:0000318"/>
    <property type="project" value="GO_Central"/>
</dbReference>
<keyword evidence="4" id="KW-0636">Prenylation</keyword>
<comment type="similarity">
    <text evidence="1">Belongs to the small GTPase superfamily. Rab family.</text>
</comment>
<feature type="compositionally biased region" description="Basic and acidic residues" evidence="5">
    <location>
        <begin position="354"/>
        <end position="365"/>
    </location>
</feature>
<organism evidence="6 7">
    <name type="scientific">Batrachochytrium dendrobatidis (strain JAM81 / FGSC 10211)</name>
    <name type="common">Frog chytrid fungus</name>
    <dbReference type="NCBI Taxonomy" id="684364"/>
    <lineage>
        <taxon>Eukaryota</taxon>
        <taxon>Fungi</taxon>
        <taxon>Fungi incertae sedis</taxon>
        <taxon>Chytridiomycota</taxon>
        <taxon>Chytridiomycota incertae sedis</taxon>
        <taxon>Chytridiomycetes</taxon>
        <taxon>Rhizophydiales</taxon>
        <taxon>Rhizophydiales incertae sedis</taxon>
        <taxon>Batrachochytrium</taxon>
    </lineage>
</organism>
<feature type="compositionally biased region" description="Polar residues" evidence="5">
    <location>
        <begin position="298"/>
        <end position="328"/>
    </location>
</feature>
<dbReference type="EMBL" id="GL882879">
    <property type="protein sequence ID" value="EGF83431.1"/>
    <property type="molecule type" value="Genomic_DNA"/>
</dbReference>
<reference evidence="6 7" key="1">
    <citation type="submission" date="2009-12" db="EMBL/GenBank/DDBJ databases">
        <title>The draft genome of Batrachochytrium dendrobatidis.</title>
        <authorList>
            <consortium name="US DOE Joint Genome Institute (JGI-PGF)"/>
            <person name="Kuo A."/>
            <person name="Salamov A."/>
            <person name="Schmutz J."/>
            <person name="Lucas S."/>
            <person name="Pitluck S."/>
            <person name="Rosenblum E."/>
            <person name="Stajich J."/>
            <person name="Eisen M."/>
            <person name="Grigoriev I.V."/>
        </authorList>
    </citation>
    <scope>NUCLEOTIDE SEQUENCE [LARGE SCALE GENOMIC DNA]</scope>
    <source>
        <strain evidence="7">JAM81 / FGSC 10211</strain>
    </source>
</reference>
<dbReference type="SMART" id="SM00175">
    <property type="entry name" value="RAB"/>
    <property type="match status" value="1"/>
</dbReference>
<accession>F4NSL8</accession>
<keyword evidence="3" id="KW-0342">GTP-binding</keyword>
<dbReference type="SMART" id="SM00174">
    <property type="entry name" value="RHO"/>
    <property type="match status" value="1"/>
</dbReference>
<dbReference type="InParanoid" id="F4NSL8"/>
<dbReference type="GO" id="GO:0012505">
    <property type="term" value="C:endomembrane system"/>
    <property type="evidence" value="ECO:0000318"/>
    <property type="project" value="GO_Central"/>
</dbReference>
<evidence type="ECO:0000313" key="7">
    <source>
        <dbReference type="Proteomes" id="UP000007241"/>
    </source>
</evidence>
<dbReference type="GO" id="GO:0005829">
    <property type="term" value="C:cytosol"/>
    <property type="evidence" value="ECO:0007669"/>
    <property type="project" value="GOC"/>
</dbReference>
<dbReference type="GO" id="GO:0034497">
    <property type="term" value="P:protein localization to phagophore assembly site"/>
    <property type="evidence" value="ECO:0000318"/>
    <property type="project" value="GO_Central"/>
</dbReference>
<evidence type="ECO:0000256" key="5">
    <source>
        <dbReference type="SAM" id="MobiDB-lite"/>
    </source>
</evidence>
<keyword evidence="4" id="KW-0449">Lipoprotein</keyword>
<protein>
    <recommendedName>
        <fullName evidence="8">Small GTP-binding protein domain</fullName>
    </recommendedName>
</protein>
<dbReference type="InterPro" id="IPR001806">
    <property type="entry name" value="Small_GTPase"/>
</dbReference>
<dbReference type="Gene3D" id="3.40.50.300">
    <property type="entry name" value="P-loop containing nucleotide triphosphate hydrolases"/>
    <property type="match status" value="1"/>
</dbReference>
<feature type="compositionally biased region" description="Polar residues" evidence="5">
    <location>
        <begin position="366"/>
        <end position="387"/>
    </location>
</feature>
<dbReference type="PANTHER" id="PTHR47981">
    <property type="entry name" value="RAB FAMILY"/>
    <property type="match status" value="1"/>
</dbReference>
<name>F4NSL8_BATDJ</name>
<evidence type="ECO:0008006" key="8">
    <source>
        <dbReference type="Google" id="ProtNLM"/>
    </source>
</evidence>
<dbReference type="GO" id="GO:0006891">
    <property type="term" value="P:intra-Golgi vesicle-mediated transport"/>
    <property type="evidence" value="ECO:0000318"/>
    <property type="project" value="GO_Central"/>
</dbReference>
<feature type="region of interest" description="Disordered" evidence="5">
    <location>
        <begin position="354"/>
        <end position="406"/>
    </location>
</feature>
<dbReference type="GeneID" id="18241909"/>
<dbReference type="STRING" id="684364.F4NSL8"/>
<dbReference type="PANTHER" id="PTHR47981:SF20">
    <property type="entry name" value="RAS-RELATED PROTEIN RAB-7A"/>
    <property type="match status" value="1"/>
</dbReference>
<dbReference type="PROSITE" id="PS51421">
    <property type="entry name" value="RAS"/>
    <property type="match status" value="1"/>
</dbReference>
<dbReference type="FunFam" id="3.40.50.300:FF:002897">
    <property type="entry name" value="Small GTP binding protein Rab7 putative"/>
    <property type="match status" value="1"/>
</dbReference>
<evidence type="ECO:0000313" key="6">
    <source>
        <dbReference type="EMBL" id="EGF83431.1"/>
    </source>
</evidence>
<dbReference type="SMART" id="SM00176">
    <property type="entry name" value="RAN"/>
    <property type="match status" value="1"/>
</dbReference>
<keyword evidence="2" id="KW-0547">Nucleotide-binding</keyword>
<evidence type="ECO:0000256" key="4">
    <source>
        <dbReference type="ARBA" id="ARBA00023289"/>
    </source>
</evidence>
<dbReference type="HOGENOM" id="CLU_560168_0_0_1"/>
<dbReference type="Proteomes" id="UP000007241">
    <property type="component" value="Unassembled WGS sequence"/>
</dbReference>
<dbReference type="SUPFAM" id="SSF52540">
    <property type="entry name" value="P-loop containing nucleoside triphosphate hydrolases"/>
    <property type="match status" value="1"/>
</dbReference>
<sequence length="487" mass="54000">MSDTTILKVVVLGDSGVGKTALRNQFIHRQFVQSYKATIGADFVTKSVHVESLSKTVSLQIWDTAGQERFHSLGVAFFRGADACILVYDTTNTSSLDHLETWMRDFLRQAGISNPAEFPFIVVGNKIDLTADRTVTAEKAAIKAQELRQICNEIARYETDGSLSDSGFLSSTPVQSKPSPLQLRETRAMGPRRMFGLPPPREPAPLRGDVTKALPVFMAEEFEGSYKPLTASRQSTTPVTSSLQSQADYLPADRTQDSQYKHHRLTNISSMTVESCTSFHTALSDFDTSAPSQLQELTTAAESNARNSFTTNTSPRISMVKRSNSTGSSHKHGRSRSFGIWGIGTHLWQKLNPHQDQHLPREKTTRTNTAGNSVSMSDIELSLTTVAETRDSRPQTESCVDNTESSEHADLNLHDLAHNTSDTHIKQAPLVPFPYFEVSAKSGTHVSDPFIYIATHTLHPRLDFELDTDSIVLDWRQPSRVRRGCNC</sequence>
<dbReference type="NCBIfam" id="TIGR00231">
    <property type="entry name" value="small_GTP"/>
    <property type="match status" value="1"/>
</dbReference>